<dbReference type="EMBL" id="RBKV01000001">
    <property type="protein sequence ID" value="RKR97666.1"/>
    <property type="molecule type" value="Genomic_DNA"/>
</dbReference>
<protein>
    <submittedName>
        <fullName evidence="2">Cysteine desulfurase family protein (TIGR01976 family)</fullName>
    </submittedName>
</protein>
<dbReference type="NCBIfam" id="TIGR01976">
    <property type="entry name" value="am_tr_V_VC1184"/>
    <property type="match status" value="1"/>
</dbReference>
<dbReference type="InterPro" id="IPR000192">
    <property type="entry name" value="Aminotrans_V_dom"/>
</dbReference>
<dbReference type="AlphaFoldDB" id="A0A495K8M9"/>
<dbReference type="Gene3D" id="3.40.640.10">
    <property type="entry name" value="Type I PLP-dependent aspartate aminotransferase-like (Major domain)"/>
    <property type="match status" value="1"/>
</dbReference>
<dbReference type="InterPro" id="IPR011340">
    <property type="entry name" value="Cys_dSase-rel"/>
</dbReference>
<evidence type="ECO:0000313" key="3">
    <source>
        <dbReference type="Proteomes" id="UP000274762"/>
    </source>
</evidence>
<dbReference type="Gene3D" id="3.90.1150.10">
    <property type="entry name" value="Aspartate Aminotransferase, domain 1"/>
    <property type="match status" value="1"/>
</dbReference>
<dbReference type="InterPro" id="IPR015422">
    <property type="entry name" value="PyrdxlP-dep_Trfase_small"/>
</dbReference>
<dbReference type="InterPro" id="IPR015421">
    <property type="entry name" value="PyrdxlP-dep_Trfase_major"/>
</dbReference>
<evidence type="ECO:0000313" key="2">
    <source>
        <dbReference type="EMBL" id="RKR97666.1"/>
    </source>
</evidence>
<dbReference type="PANTHER" id="PTHR43586">
    <property type="entry name" value="CYSTEINE DESULFURASE"/>
    <property type="match status" value="1"/>
</dbReference>
<organism evidence="2 3">
    <name type="scientific">Williamsia marianensis</name>
    <dbReference type="NCBI Taxonomy" id="85044"/>
    <lineage>
        <taxon>Bacteria</taxon>
        <taxon>Bacillati</taxon>
        <taxon>Actinomycetota</taxon>
        <taxon>Actinomycetes</taxon>
        <taxon>Mycobacteriales</taxon>
        <taxon>Nocardiaceae</taxon>
        <taxon>Williamsia</taxon>
    </lineage>
</organism>
<dbReference type="Pfam" id="PF00266">
    <property type="entry name" value="Aminotran_5"/>
    <property type="match status" value="1"/>
</dbReference>
<name>A0A495K8M9_WILMA</name>
<dbReference type="InterPro" id="IPR015424">
    <property type="entry name" value="PyrdxlP-dep_Trfase"/>
</dbReference>
<reference evidence="2 3" key="1">
    <citation type="submission" date="2018-10" db="EMBL/GenBank/DDBJ databases">
        <title>Sequencing the genomes of 1000 actinobacteria strains.</title>
        <authorList>
            <person name="Klenk H.-P."/>
        </authorList>
    </citation>
    <scope>NUCLEOTIDE SEQUENCE [LARGE SCALE GENOMIC DNA]</scope>
    <source>
        <strain evidence="2 3">DSM 44343</strain>
    </source>
</reference>
<evidence type="ECO:0000259" key="1">
    <source>
        <dbReference type="Pfam" id="PF00266"/>
    </source>
</evidence>
<accession>A0A495K8M9</accession>
<dbReference type="Proteomes" id="UP000274762">
    <property type="component" value="Unassembled WGS sequence"/>
</dbReference>
<sequence length="402" mass="42342">MVTAMAYDVARVRGLFPSLGDGWIHLDPQAGMQIPDSVATTVSKAFRGLVSEPGGIYPAAKKTAGVIDAARQAVADLVNGDPRGVVLGPSRGQLLSVLAECLNTRVWLGSEVVVSRLDDEANVVPWVRAADRFGAKVRWAEVDIENGDLPVWQYEGLVSRSTSVVAMPLASSTLGTVVDVAAAAVTVHAIDGLLVVDATSAAPYMPLDIEVLGADVLVVSAKRWGGPSTAALVFRDPEMLTRVRSMSLNPDAQGPERLEVDGHQHALLAGLVASIEHLAALDESATGTRRERLVQSMTGLAEYSQRLLRYLLNSLRQLNFVNVIGDAPVQIPAVSFTVSGVTADKVVRRLADNGISALADVNSRVLSGIGVNDVGGAVTIGLGPYTTPYEVDQLVRTLGSLG</sequence>
<proteinExistence type="predicted"/>
<comment type="caution">
    <text evidence="2">The sequence shown here is derived from an EMBL/GenBank/DDBJ whole genome shotgun (WGS) entry which is preliminary data.</text>
</comment>
<gene>
    <name evidence="2" type="ORF">DFJ75_4557</name>
</gene>
<dbReference type="SUPFAM" id="SSF53383">
    <property type="entry name" value="PLP-dependent transferases"/>
    <property type="match status" value="1"/>
</dbReference>
<dbReference type="PANTHER" id="PTHR43586:SF21">
    <property type="entry name" value="PYRIDOXAL PHOSPHATE (PLP)-DEPENDENT ASPARTATE AMINOTRANSFERASE SUPERFAMILY"/>
    <property type="match status" value="1"/>
</dbReference>
<feature type="domain" description="Aminotransferase class V" evidence="1">
    <location>
        <begin position="24"/>
        <end position="394"/>
    </location>
</feature>